<dbReference type="AlphaFoldDB" id="U2GER5"/>
<dbReference type="EMBL" id="ANNI01000003">
    <property type="protein sequence ID" value="ERJ26544.1"/>
    <property type="molecule type" value="Genomic_DNA"/>
</dbReference>
<evidence type="ECO:0000313" key="1">
    <source>
        <dbReference type="EMBL" id="ERJ26544.1"/>
    </source>
</evidence>
<evidence type="ECO:0000313" key="2">
    <source>
        <dbReference type="Proteomes" id="UP000016627"/>
    </source>
</evidence>
<gene>
    <name evidence="1" type="ORF">ATCC51562_503</name>
</gene>
<reference evidence="1 2" key="1">
    <citation type="journal article" date="2013" name="BMC Genomics">
        <title>Comparative genomics of Campylobacter concisus isolates reveals genetic diversity and provides insights into disease association.</title>
        <authorList>
            <person name="Deshpande N.P."/>
            <person name="Kaakoush N.O."/>
            <person name="Wilkins M.R."/>
            <person name="Mitchell H.M."/>
        </authorList>
    </citation>
    <scope>NUCLEOTIDE SEQUENCE [LARGE SCALE GENOMIC DNA]</scope>
    <source>
        <strain evidence="1 2">ATCC 51562</strain>
    </source>
</reference>
<organism evidence="1 2">
    <name type="scientific">Campylobacter concisus ATCC 51562</name>
    <dbReference type="NCBI Taxonomy" id="1242969"/>
    <lineage>
        <taxon>Bacteria</taxon>
        <taxon>Pseudomonadati</taxon>
        <taxon>Campylobacterota</taxon>
        <taxon>Epsilonproteobacteria</taxon>
        <taxon>Campylobacterales</taxon>
        <taxon>Campylobacteraceae</taxon>
        <taxon>Campylobacter</taxon>
    </lineage>
</organism>
<proteinExistence type="predicted"/>
<dbReference type="Proteomes" id="UP000016627">
    <property type="component" value="Unassembled WGS sequence"/>
</dbReference>
<protein>
    <submittedName>
        <fullName evidence="1">Uncharacterized protein</fullName>
    </submittedName>
</protein>
<dbReference type="PATRIC" id="fig|1242969.3.peg.724"/>
<name>U2GER5_9BACT</name>
<dbReference type="RefSeq" id="WP_021090926.1">
    <property type="nucleotide sequence ID" value="NZ_ANNI01000003.1"/>
</dbReference>
<comment type="caution">
    <text evidence="1">The sequence shown here is derived from an EMBL/GenBank/DDBJ whole genome shotgun (WGS) entry which is preliminary data.</text>
</comment>
<accession>U2GER5</accession>
<sequence length="156" mass="17804">MMKIDKSEILKYLVENMVDKNLLTDINTLIDDSIKSLKIDIMDNKISSSDAEKVVKYIQGSDKFKSLIDKVIEKDQSPAKSNGGFWFGMIIAGGLAYGGYEMFLERYTIEQEYAFISSCVGEYGGYYQKDYCVKRLKECLKDDKKISECSYSLLGR</sequence>